<proteinExistence type="predicted"/>
<name>A0A235H7X4_AZOBR</name>
<sequence length="67" mass="7080">MAEHPLRAPGPGVADLFGQLPAVLALGAAEQPFQVLAGLPTRLGTRELTGNAAEQFIEPGWLYPTKK</sequence>
<dbReference type="AlphaFoldDB" id="A0A235H7X4"/>
<protein>
    <submittedName>
        <fullName evidence="1">Uncharacterized protein</fullName>
    </submittedName>
</protein>
<dbReference type="Proteomes" id="UP000215367">
    <property type="component" value="Unassembled WGS sequence"/>
</dbReference>
<organism evidence="1 2">
    <name type="scientific">Azospirillum brasilense</name>
    <dbReference type="NCBI Taxonomy" id="192"/>
    <lineage>
        <taxon>Bacteria</taxon>
        <taxon>Pseudomonadati</taxon>
        <taxon>Pseudomonadota</taxon>
        <taxon>Alphaproteobacteria</taxon>
        <taxon>Rhodospirillales</taxon>
        <taxon>Azospirillaceae</taxon>
        <taxon>Azospirillum</taxon>
    </lineage>
</organism>
<accession>A0A235H7X4</accession>
<dbReference type="EMBL" id="NOWT01000031">
    <property type="protein sequence ID" value="OYD81624.1"/>
    <property type="molecule type" value="Genomic_DNA"/>
</dbReference>
<evidence type="ECO:0000313" key="1">
    <source>
        <dbReference type="EMBL" id="OYD81624.1"/>
    </source>
</evidence>
<evidence type="ECO:0000313" key="2">
    <source>
        <dbReference type="Proteomes" id="UP000215367"/>
    </source>
</evidence>
<dbReference type="RefSeq" id="WP_094306162.1">
    <property type="nucleotide sequence ID" value="NZ_NOWT01000031.1"/>
</dbReference>
<gene>
    <name evidence="1" type="ORF">CHT98_25165</name>
</gene>
<reference evidence="1 2" key="1">
    <citation type="submission" date="2017-07" db="EMBL/GenBank/DDBJ databases">
        <title>Whole genome sequence of Azospirillum brasilense 2A1, a potential biofertilizer strain.</title>
        <authorList>
            <person name="Fontana C.A."/>
            <person name="Toffoli L.M."/>
            <person name="Salazar S.M."/>
            <person name="Puglisi E."/>
            <person name="Pedraza R."/>
            <person name="Bassi D."/>
            <person name="Cocconcelli P.S."/>
        </authorList>
    </citation>
    <scope>NUCLEOTIDE SEQUENCE [LARGE SCALE GENOMIC DNA]</scope>
    <source>
        <strain evidence="1 2">2A1</strain>
    </source>
</reference>
<comment type="caution">
    <text evidence="1">The sequence shown here is derived from an EMBL/GenBank/DDBJ whole genome shotgun (WGS) entry which is preliminary data.</text>
</comment>